<sequence>MFTLGWQVFRRHVTDVLDPARVRRAAVWSGVAAVVALVGMAVLEARVDWTGTTPVRSVVAMVLLALGVGLLTFACIPTWQPPDPSTTINGRQVRPSWQLAARGATQLYVQRRPVPVLPEHRDIVRTDTVLLRRGLIGMLARVAPLLGSGLVAVLGAFVLGAASGFHVLAIAAYTVGLSEYFVHLGRSERARVAAESLEPAPETPARPTS</sequence>
<feature type="transmembrane region" description="Helical" evidence="1">
    <location>
        <begin position="55"/>
        <end position="76"/>
    </location>
</feature>
<accession>A0A9Q2ZQJ7</accession>
<keyword evidence="1" id="KW-0472">Membrane</keyword>
<dbReference type="AlphaFoldDB" id="A0A9Q2ZQJ7"/>
<keyword evidence="1" id="KW-1133">Transmembrane helix</keyword>
<feature type="transmembrane region" description="Helical" evidence="1">
    <location>
        <begin position="165"/>
        <end position="182"/>
    </location>
</feature>
<proteinExistence type="predicted"/>
<feature type="transmembrane region" description="Helical" evidence="1">
    <location>
        <begin position="138"/>
        <end position="159"/>
    </location>
</feature>
<evidence type="ECO:0000313" key="2">
    <source>
        <dbReference type="EMBL" id="MBT1541224.1"/>
    </source>
</evidence>
<protein>
    <submittedName>
        <fullName evidence="2">Uncharacterized protein</fullName>
    </submittedName>
</protein>
<feature type="transmembrane region" description="Helical" evidence="1">
    <location>
        <begin position="25"/>
        <end position="43"/>
    </location>
</feature>
<organism evidence="2 3">
    <name type="scientific">Curtobacterium flaccumfaciens pv. flaccumfaciens</name>
    <dbReference type="NCBI Taxonomy" id="138532"/>
    <lineage>
        <taxon>Bacteria</taxon>
        <taxon>Bacillati</taxon>
        <taxon>Actinomycetota</taxon>
        <taxon>Actinomycetes</taxon>
        <taxon>Micrococcales</taxon>
        <taxon>Microbacteriaceae</taxon>
        <taxon>Curtobacterium</taxon>
    </lineage>
</organism>
<keyword evidence="1" id="KW-0812">Transmembrane</keyword>
<dbReference type="EMBL" id="JAHEWX010000004">
    <property type="protein sequence ID" value="MBT1541224.1"/>
    <property type="molecule type" value="Genomic_DNA"/>
</dbReference>
<name>A0A9Q2ZQJ7_9MICO</name>
<dbReference type="RefSeq" id="WP_214562531.1">
    <property type="nucleotide sequence ID" value="NZ_JAHEWX010000004.1"/>
</dbReference>
<comment type="caution">
    <text evidence="2">The sequence shown here is derived from an EMBL/GenBank/DDBJ whole genome shotgun (WGS) entry which is preliminary data.</text>
</comment>
<evidence type="ECO:0000313" key="3">
    <source>
        <dbReference type="Proteomes" id="UP000709437"/>
    </source>
</evidence>
<evidence type="ECO:0000256" key="1">
    <source>
        <dbReference type="SAM" id="Phobius"/>
    </source>
</evidence>
<gene>
    <name evidence="2" type="ORF">KK103_05565</name>
</gene>
<dbReference type="Proteomes" id="UP000709437">
    <property type="component" value="Unassembled WGS sequence"/>
</dbReference>
<reference evidence="2" key="1">
    <citation type="submission" date="2021-05" db="EMBL/GenBank/DDBJ databases">
        <title>Whole genome sequence of Curtobacterium flaccumfaciens pv. flaccumfaciens strain CFBP 3417.</title>
        <authorList>
            <person name="Osdaghi E."/>
            <person name="Taghouti G."/>
            <person name="Portier P."/>
            <person name="Fazliarab A."/>
            <person name="Taghavi S.M."/>
            <person name="Briand M."/>
            <person name="Le-Saux M."/>
            <person name="Jacques M.-A."/>
        </authorList>
    </citation>
    <scope>NUCLEOTIDE SEQUENCE</scope>
    <source>
        <strain evidence="2">CFBP 3417</strain>
    </source>
</reference>